<dbReference type="Proteomes" id="UP000590740">
    <property type="component" value="Unassembled WGS sequence"/>
</dbReference>
<dbReference type="PANTHER" id="PTHR38567">
    <property type="entry name" value="DUF4291 DOMAIN-CONTAINING PROTEIN"/>
    <property type="match status" value="1"/>
</dbReference>
<dbReference type="AlphaFoldDB" id="A0A7W7YFE7"/>
<reference evidence="1 2" key="1">
    <citation type="submission" date="2020-08" db="EMBL/GenBank/DDBJ databases">
        <title>Genomic Encyclopedia of Type Strains, Phase IV (KMG-IV): sequencing the most valuable type-strain genomes for metagenomic binning, comparative biology and taxonomic classification.</title>
        <authorList>
            <person name="Goeker M."/>
        </authorList>
    </citation>
    <scope>NUCLEOTIDE SEQUENCE [LARGE SCALE GENOMIC DNA]</scope>
    <source>
        <strain evidence="1 2">DSM 12252</strain>
    </source>
</reference>
<comment type="caution">
    <text evidence="1">The sequence shown here is derived from an EMBL/GenBank/DDBJ whole genome shotgun (WGS) entry which is preliminary data.</text>
</comment>
<accession>A0A7W7YFE7</accession>
<protein>
    <recommendedName>
        <fullName evidence="3">DUF4291 domain-containing protein</fullName>
    </recommendedName>
</protein>
<evidence type="ECO:0000313" key="1">
    <source>
        <dbReference type="EMBL" id="MBB5034875.1"/>
    </source>
</evidence>
<proteinExistence type="predicted"/>
<dbReference type="InterPro" id="IPR025633">
    <property type="entry name" value="DUF4291"/>
</dbReference>
<name>A0A7W7YFE7_9BACT</name>
<dbReference type="PANTHER" id="PTHR38567:SF1">
    <property type="entry name" value="DUF4291 DOMAIN-CONTAINING PROTEIN"/>
    <property type="match status" value="1"/>
</dbReference>
<gene>
    <name evidence="1" type="ORF">HNQ65_004483</name>
</gene>
<dbReference type="EMBL" id="JACHIG010000012">
    <property type="protein sequence ID" value="MBB5034875.1"/>
    <property type="molecule type" value="Genomic_DNA"/>
</dbReference>
<evidence type="ECO:0008006" key="3">
    <source>
        <dbReference type="Google" id="ProtNLM"/>
    </source>
</evidence>
<keyword evidence="2" id="KW-1185">Reference proteome</keyword>
<evidence type="ECO:0000313" key="2">
    <source>
        <dbReference type="Proteomes" id="UP000590740"/>
    </source>
</evidence>
<organism evidence="1 2">
    <name type="scientific">Prosthecobacter vanneervenii</name>
    <dbReference type="NCBI Taxonomy" id="48466"/>
    <lineage>
        <taxon>Bacteria</taxon>
        <taxon>Pseudomonadati</taxon>
        <taxon>Verrucomicrobiota</taxon>
        <taxon>Verrucomicrobiia</taxon>
        <taxon>Verrucomicrobiales</taxon>
        <taxon>Verrucomicrobiaceae</taxon>
        <taxon>Prosthecobacter</taxon>
    </lineage>
</organism>
<sequence length="213" mass="24292">MKTSLKITSYAGQAQAWPQSGRHIMAQFDDDSIVVYQAYRPAIARFAVEHQRFGGEFSFSRMSWIKPNFLWMMFRSGWASKEGQEHILAVRVKRTFFDEILEASVASSFAASRFDAHEKWQEAVSQSDVRLQWDPDHDPQGACLERRAVQLGLRGDTLHRYGQSELISIEDITPLVIEQRENLKNGFQALQTPCEEIYRPHSTSAALAVGIDL</sequence>
<dbReference type="Pfam" id="PF14124">
    <property type="entry name" value="DUF4291"/>
    <property type="match status" value="1"/>
</dbReference>